<dbReference type="InParanoid" id="K1VYY4"/>
<feature type="region of interest" description="Disordered" evidence="1">
    <location>
        <begin position="1"/>
        <end position="80"/>
    </location>
</feature>
<feature type="compositionally biased region" description="Pro residues" evidence="1">
    <location>
        <begin position="38"/>
        <end position="49"/>
    </location>
</feature>
<name>K1VYY4_TRIAC</name>
<sequence>MPAPSPPAPQPQVPSTDNPTTPRADCAADQAGGASPPYTTPPDIPPSPAPDHSRSLTPSPTGQRGRKRRRRSSDSTSSLLDAYRSFTPATFYNEFIPYHLRRKTRHRGTQDPLDNATSQRALEPNNSLVDAFASGSTDLTTRQKVPLRDRLSLPCHVPGQKQLPPQPAKPARPNAKTRRRRAHLLAGRTAPPSQRPLRDRLSTPPQ</sequence>
<evidence type="ECO:0000313" key="2">
    <source>
        <dbReference type="EMBL" id="EKD01988.1"/>
    </source>
</evidence>
<keyword evidence="3" id="KW-1185">Reference proteome</keyword>
<feature type="compositionally biased region" description="Pro residues" evidence="1">
    <location>
        <begin position="1"/>
        <end position="12"/>
    </location>
</feature>
<accession>K1VYY4</accession>
<evidence type="ECO:0000313" key="3">
    <source>
        <dbReference type="Proteomes" id="UP000006757"/>
    </source>
</evidence>
<dbReference type="AlphaFoldDB" id="K1VYY4"/>
<reference evidence="2 3" key="1">
    <citation type="journal article" date="2012" name="Eukaryot. Cell">
        <title>Genome sequence of the Trichosporon asahii environmental strain CBS 8904.</title>
        <authorList>
            <person name="Yang R.Y."/>
            <person name="Li H.T."/>
            <person name="Zhu H."/>
            <person name="Zhou G.P."/>
            <person name="Wang M."/>
            <person name="Wang L."/>
        </authorList>
    </citation>
    <scope>NUCLEOTIDE SEQUENCE [LARGE SCALE GENOMIC DNA]</scope>
    <source>
        <strain evidence="2 3">CBS 8904</strain>
    </source>
</reference>
<dbReference type="Proteomes" id="UP000006757">
    <property type="component" value="Unassembled WGS sequence"/>
</dbReference>
<feature type="region of interest" description="Disordered" evidence="1">
    <location>
        <begin position="154"/>
        <end position="206"/>
    </location>
</feature>
<dbReference type="EMBL" id="AMBO01000302">
    <property type="protein sequence ID" value="EKD01988.1"/>
    <property type="molecule type" value="Genomic_DNA"/>
</dbReference>
<dbReference type="HOGENOM" id="CLU_1332760_0_0_1"/>
<protein>
    <submittedName>
        <fullName evidence="2">Uncharacterized protein</fullName>
    </submittedName>
</protein>
<feature type="compositionally biased region" description="Basic and acidic residues" evidence="1">
    <location>
        <begin position="196"/>
        <end position="206"/>
    </location>
</feature>
<organism evidence="2 3">
    <name type="scientific">Trichosporon asahii var. asahii (strain CBS 8904)</name>
    <name type="common">Yeast</name>
    <dbReference type="NCBI Taxonomy" id="1220162"/>
    <lineage>
        <taxon>Eukaryota</taxon>
        <taxon>Fungi</taxon>
        <taxon>Dikarya</taxon>
        <taxon>Basidiomycota</taxon>
        <taxon>Agaricomycotina</taxon>
        <taxon>Tremellomycetes</taxon>
        <taxon>Trichosporonales</taxon>
        <taxon>Trichosporonaceae</taxon>
        <taxon>Trichosporon</taxon>
    </lineage>
</organism>
<gene>
    <name evidence="2" type="ORF">A1Q2_03688</name>
</gene>
<comment type="caution">
    <text evidence="2">The sequence shown here is derived from an EMBL/GenBank/DDBJ whole genome shotgun (WGS) entry which is preliminary data.</text>
</comment>
<proteinExistence type="predicted"/>
<evidence type="ECO:0000256" key="1">
    <source>
        <dbReference type="SAM" id="MobiDB-lite"/>
    </source>
</evidence>